<feature type="transmembrane region" description="Helical" evidence="6">
    <location>
        <begin position="142"/>
        <end position="162"/>
    </location>
</feature>
<dbReference type="SUPFAM" id="SSF103473">
    <property type="entry name" value="MFS general substrate transporter"/>
    <property type="match status" value="1"/>
</dbReference>
<feature type="transmembrane region" description="Helical" evidence="6">
    <location>
        <begin position="316"/>
        <end position="341"/>
    </location>
</feature>
<evidence type="ECO:0000259" key="7">
    <source>
        <dbReference type="PROSITE" id="PS50850"/>
    </source>
</evidence>
<evidence type="ECO:0000256" key="3">
    <source>
        <dbReference type="ARBA" id="ARBA00022692"/>
    </source>
</evidence>
<dbReference type="InterPro" id="IPR020846">
    <property type="entry name" value="MFS_dom"/>
</dbReference>
<dbReference type="InterPro" id="IPR036259">
    <property type="entry name" value="MFS_trans_sf"/>
</dbReference>
<dbReference type="Proteomes" id="UP000177515">
    <property type="component" value="Chromosome 2"/>
</dbReference>
<dbReference type="PANTHER" id="PTHR43124">
    <property type="entry name" value="PURINE EFFLUX PUMP PBUE"/>
    <property type="match status" value="1"/>
</dbReference>
<keyword evidence="9" id="KW-1185">Reference proteome</keyword>
<feature type="transmembrane region" description="Helical" evidence="6">
    <location>
        <begin position="226"/>
        <end position="247"/>
    </location>
</feature>
<keyword evidence="3 6" id="KW-0812">Transmembrane</keyword>
<reference evidence="8 9" key="1">
    <citation type="submission" date="2016-10" db="EMBL/GenBank/DDBJ databases">
        <title>Complete genome sequences of three Cupriavidus strains isolated from various Malaysian environments.</title>
        <authorList>
            <person name="Abdullah A.A.-A."/>
            <person name="Shafie N.A.H."/>
            <person name="Lau N.S."/>
        </authorList>
    </citation>
    <scope>NUCLEOTIDE SEQUENCE [LARGE SCALE GENOMIC DNA]</scope>
    <source>
        <strain evidence="8 9">USMAA1020</strain>
    </source>
</reference>
<accession>A0ABM6FBH1</accession>
<feature type="transmembrane region" description="Helical" evidence="6">
    <location>
        <begin position="111"/>
        <end position="130"/>
    </location>
</feature>
<feature type="transmembrane region" description="Helical" evidence="6">
    <location>
        <begin position="259"/>
        <end position="280"/>
    </location>
</feature>
<dbReference type="InterPro" id="IPR011701">
    <property type="entry name" value="MFS"/>
</dbReference>
<keyword evidence="4 6" id="KW-1133">Transmembrane helix</keyword>
<evidence type="ECO:0000256" key="2">
    <source>
        <dbReference type="ARBA" id="ARBA00022475"/>
    </source>
</evidence>
<evidence type="ECO:0000313" key="8">
    <source>
        <dbReference type="EMBL" id="AOZ09039.1"/>
    </source>
</evidence>
<evidence type="ECO:0000256" key="6">
    <source>
        <dbReference type="SAM" id="Phobius"/>
    </source>
</evidence>
<evidence type="ECO:0000256" key="5">
    <source>
        <dbReference type="ARBA" id="ARBA00023136"/>
    </source>
</evidence>
<evidence type="ECO:0000256" key="1">
    <source>
        <dbReference type="ARBA" id="ARBA00004651"/>
    </source>
</evidence>
<feature type="transmembrane region" description="Helical" evidence="6">
    <location>
        <begin position="52"/>
        <end position="73"/>
    </location>
</feature>
<dbReference type="InterPro" id="IPR050189">
    <property type="entry name" value="MFS_Efflux_Transporters"/>
</dbReference>
<name>A0ABM6FBH1_9BURK</name>
<proteinExistence type="predicted"/>
<evidence type="ECO:0000256" key="4">
    <source>
        <dbReference type="ARBA" id="ARBA00022989"/>
    </source>
</evidence>
<comment type="subcellular location">
    <subcellularLocation>
        <location evidence="1">Cell membrane</location>
        <topology evidence="1">Multi-pass membrane protein</topology>
    </subcellularLocation>
</comment>
<feature type="transmembrane region" description="Helical" evidence="6">
    <location>
        <begin position="80"/>
        <end position="99"/>
    </location>
</feature>
<dbReference type="Pfam" id="PF07690">
    <property type="entry name" value="MFS_1"/>
    <property type="match status" value="1"/>
</dbReference>
<feature type="transmembrane region" description="Helical" evidence="6">
    <location>
        <begin position="292"/>
        <end position="310"/>
    </location>
</feature>
<sequence>MSSHLNTPPAPGRPLFFIALGLFGLYTVEFGVVGILPAIMARYGVTVAQAGALVGVFAALVAVLGPAMVLWLSRFDRRRVLAGALLAFSLCSALSAWAPDLGSLMALRVPAALLHPVFFAVAFAAAISLYPPARAAHATAMAFVGTSMGLVLGVPLTTWVAARFSYEASFLCCAVVNLVAAAGIWRALPSAAPAPPSPSSPSSPSPQEAPAARAPAPLRILRKPGLWLASATTVSLFAAMFSVYSYAAEYLARATGLGGEAIGMLLLVFGAGGVLGNLVAGRWLERRRNLTVLLHPVLLALAYAALHGFGSPHAAIMVPLCLLWGAAHTSGLVVSQTWMAAAAPEAPEFATSLFISAANLGVVLGAAAGGRMIAAAGMDGAIWSGWLFAACALASVVLGLGAYRRRQQPAADATDGRHPA</sequence>
<feature type="domain" description="Major facilitator superfamily (MFS) profile" evidence="7">
    <location>
        <begin position="14"/>
        <end position="407"/>
    </location>
</feature>
<dbReference type="CDD" id="cd17324">
    <property type="entry name" value="MFS_NepI_like"/>
    <property type="match status" value="1"/>
</dbReference>
<dbReference type="Gene3D" id="1.20.1250.20">
    <property type="entry name" value="MFS general substrate transporter like domains"/>
    <property type="match status" value="1"/>
</dbReference>
<dbReference type="PANTHER" id="PTHR43124:SF3">
    <property type="entry name" value="CHLORAMPHENICOL EFFLUX PUMP RV0191"/>
    <property type="match status" value="1"/>
</dbReference>
<feature type="transmembrane region" description="Helical" evidence="6">
    <location>
        <begin position="380"/>
        <end position="403"/>
    </location>
</feature>
<evidence type="ECO:0000313" key="9">
    <source>
        <dbReference type="Proteomes" id="UP000177515"/>
    </source>
</evidence>
<organism evidence="8 9">
    <name type="scientific">Cupriavidus malaysiensis</name>
    <dbReference type="NCBI Taxonomy" id="367825"/>
    <lineage>
        <taxon>Bacteria</taxon>
        <taxon>Pseudomonadati</taxon>
        <taxon>Pseudomonadota</taxon>
        <taxon>Betaproteobacteria</taxon>
        <taxon>Burkholderiales</taxon>
        <taxon>Burkholderiaceae</taxon>
        <taxon>Cupriavidus</taxon>
    </lineage>
</organism>
<protein>
    <submittedName>
        <fullName evidence="8">Arabinose ABC transporter permease</fullName>
    </submittedName>
</protein>
<dbReference type="RefSeq" id="WP_071071675.1">
    <property type="nucleotide sequence ID" value="NZ_CP017755.1"/>
</dbReference>
<feature type="transmembrane region" description="Helical" evidence="6">
    <location>
        <begin position="15"/>
        <end position="40"/>
    </location>
</feature>
<gene>
    <name evidence="8" type="ORF">BKK80_24615</name>
</gene>
<dbReference type="PROSITE" id="PS50850">
    <property type="entry name" value="MFS"/>
    <property type="match status" value="1"/>
</dbReference>
<feature type="transmembrane region" description="Helical" evidence="6">
    <location>
        <begin position="353"/>
        <end position="374"/>
    </location>
</feature>
<keyword evidence="2" id="KW-1003">Cell membrane</keyword>
<dbReference type="EMBL" id="CP017755">
    <property type="protein sequence ID" value="AOZ09039.1"/>
    <property type="molecule type" value="Genomic_DNA"/>
</dbReference>
<keyword evidence="5 6" id="KW-0472">Membrane</keyword>